<dbReference type="CDD" id="cd01092">
    <property type="entry name" value="APP-like"/>
    <property type="match status" value="1"/>
</dbReference>
<dbReference type="InterPro" id="IPR029149">
    <property type="entry name" value="Creatin/AminoP/Spt16_N"/>
</dbReference>
<dbReference type="RefSeq" id="WP_263341313.1">
    <property type="nucleotide sequence ID" value="NZ_JAGSYH010000007.1"/>
</dbReference>
<dbReference type="EMBL" id="JBHSPH010000004">
    <property type="protein sequence ID" value="MFC5863388.1"/>
    <property type="molecule type" value="Genomic_DNA"/>
</dbReference>
<dbReference type="InterPro" id="IPR000994">
    <property type="entry name" value="Pept_M24"/>
</dbReference>
<keyword evidence="9" id="KW-1185">Reference proteome</keyword>
<dbReference type="InterPro" id="IPR001131">
    <property type="entry name" value="Peptidase_M24B_aminopep-P_CS"/>
</dbReference>
<dbReference type="InterPro" id="IPR036005">
    <property type="entry name" value="Creatinase/aminopeptidase-like"/>
</dbReference>
<evidence type="ECO:0000256" key="4">
    <source>
        <dbReference type="ARBA" id="ARBA00023049"/>
    </source>
</evidence>
<accession>A0ABW1EH14</accession>
<evidence type="ECO:0000259" key="6">
    <source>
        <dbReference type="Pfam" id="PF00557"/>
    </source>
</evidence>
<dbReference type="InterPro" id="IPR001714">
    <property type="entry name" value="Pept_M24_MAP"/>
</dbReference>
<keyword evidence="2" id="KW-0479">Metal-binding</keyword>
<dbReference type="Pfam" id="PF01321">
    <property type="entry name" value="Creatinase_N"/>
    <property type="match status" value="1"/>
</dbReference>
<dbReference type="Proteomes" id="UP001596091">
    <property type="component" value="Unassembled WGS sequence"/>
</dbReference>
<feature type="region of interest" description="Disordered" evidence="5">
    <location>
        <begin position="98"/>
        <end position="124"/>
    </location>
</feature>
<dbReference type="PRINTS" id="PR00599">
    <property type="entry name" value="MAPEPTIDASE"/>
</dbReference>
<dbReference type="InterPro" id="IPR050659">
    <property type="entry name" value="Peptidase_M24B"/>
</dbReference>
<proteinExistence type="predicted"/>
<dbReference type="Gene3D" id="3.40.350.10">
    <property type="entry name" value="Creatinase/prolidase N-terminal domain"/>
    <property type="match status" value="1"/>
</dbReference>
<evidence type="ECO:0000256" key="5">
    <source>
        <dbReference type="SAM" id="MobiDB-lite"/>
    </source>
</evidence>
<reference evidence="9" key="1">
    <citation type="journal article" date="2019" name="Int. J. Syst. Evol. Microbiol.">
        <title>The Global Catalogue of Microorganisms (GCM) 10K type strain sequencing project: providing services to taxonomists for standard genome sequencing and annotation.</title>
        <authorList>
            <consortium name="The Broad Institute Genomics Platform"/>
            <consortium name="The Broad Institute Genome Sequencing Center for Infectious Disease"/>
            <person name="Wu L."/>
            <person name="Ma J."/>
        </authorList>
    </citation>
    <scope>NUCLEOTIDE SEQUENCE [LARGE SCALE GENOMIC DNA]</scope>
    <source>
        <strain evidence="9">JCM 4087</strain>
    </source>
</reference>
<evidence type="ECO:0000256" key="1">
    <source>
        <dbReference type="ARBA" id="ARBA00022670"/>
    </source>
</evidence>
<dbReference type="InterPro" id="IPR000587">
    <property type="entry name" value="Creatinase_N"/>
</dbReference>
<feature type="domain" description="Creatinase N-terminal" evidence="7">
    <location>
        <begin position="6"/>
        <end position="168"/>
    </location>
</feature>
<dbReference type="PANTHER" id="PTHR46112">
    <property type="entry name" value="AMINOPEPTIDASE"/>
    <property type="match status" value="1"/>
</dbReference>
<keyword evidence="1" id="KW-0645">Protease</keyword>
<feature type="domain" description="Peptidase M24" evidence="6">
    <location>
        <begin position="179"/>
        <end position="379"/>
    </location>
</feature>
<evidence type="ECO:0000256" key="2">
    <source>
        <dbReference type="ARBA" id="ARBA00022723"/>
    </source>
</evidence>
<dbReference type="PANTHER" id="PTHR46112:SF3">
    <property type="entry name" value="AMINOPEPTIDASE YPDF"/>
    <property type="match status" value="1"/>
</dbReference>
<gene>
    <name evidence="8" type="ORF">ACFPT7_13875</name>
</gene>
<evidence type="ECO:0000313" key="8">
    <source>
        <dbReference type="EMBL" id="MFC5863388.1"/>
    </source>
</evidence>
<comment type="caution">
    <text evidence="8">The sequence shown here is derived from an EMBL/GenBank/DDBJ whole genome shotgun (WGS) entry which is preliminary data.</text>
</comment>
<keyword evidence="3" id="KW-0378">Hydrolase</keyword>
<keyword evidence="4" id="KW-0482">Metalloprotease</keyword>
<dbReference type="SUPFAM" id="SSF53092">
    <property type="entry name" value="Creatinase/prolidase N-terminal domain"/>
    <property type="match status" value="1"/>
</dbReference>
<evidence type="ECO:0000313" key="9">
    <source>
        <dbReference type="Proteomes" id="UP001596091"/>
    </source>
</evidence>
<dbReference type="PROSITE" id="PS00491">
    <property type="entry name" value="PROLINE_PEPTIDASE"/>
    <property type="match status" value="1"/>
</dbReference>
<protein>
    <submittedName>
        <fullName evidence="8">M24 family metallopeptidase</fullName>
    </submittedName>
</protein>
<name>A0ABW1EH14_9BACT</name>
<dbReference type="Gene3D" id="3.90.230.10">
    <property type="entry name" value="Creatinase/methionine aminopeptidase superfamily"/>
    <property type="match status" value="1"/>
</dbReference>
<organism evidence="8 9">
    <name type="scientific">Acidicapsa dinghuensis</name>
    <dbReference type="NCBI Taxonomy" id="2218256"/>
    <lineage>
        <taxon>Bacteria</taxon>
        <taxon>Pseudomonadati</taxon>
        <taxon>Acidobacteriota</taxon>
        <taxon>Terriglobia</taxon>
        <taxon>Terriglobales</taxon>
        <taxon>Acidobacteriaceae</taxon>
        <taxon>Acidicapsa</taxon>
    </lineage>
</organism>
<dbReference type="Pfam" id="PF00557">
    <property type="entry name" value="Peptidase_M24"/>
    <property type="match status" value="1"/>
</dbReference>
<dbReference type="SUPFAM" id="SSF55920">
    <property type="entry name" value="Creatinase/aminopeptidase"/>
    <property type="match status" value="1"/>
</dbReference>
<sequence>MNFSRRLGLLRRRMAGAEVPALLVTHLPDVRYLCGFTGSSAALAVTRREARLYTDGRYIAQAAEEVHGAKVEIVPSNPAVAAVQWLAVRITDIPSAAKAPLSSSGSLRRLKPPPPSVTRFSAPSSNEAVGFDAGQTTVAQLEKLRESLPARLRKKLLKPVSSLVEPLRWLKDEDELAVMTEAAALGDKLFEHMLGFLRPGLTEVAVAAELEYQARIRGAEGMSFESIVASGARSALPHGRASEAKLPRHGLLTLDFGVILKGYCSDMTRTVCLGKPTAREREVYETVLAAQESAVAAVKAGVTCGAVDEAARSVLRQAGMAEAFSHSTGHGVGLEIHEGPRVGAGQKDKLAPGMVITIEPGAYFAGEFGVRIEDMVAVTRTGGDVLTHSPKALIEL</sequence>
<evidence type="ECO:0000256" key="3">
    <source>
        <dbReference type="ARBA" id="ARBA00022801"/>
    </source>
</evidence>
<evidence type="ECO:0000259" key="7">
    <source>
        <dbReference type="Pfam" id="PF01321"/>
    </source>
</evidence>